<sequence length="96" mass="10966">MSLFDTSDTLMCQLDKEFELHFLTNIRPKPLIIRDPRDSGCPSLTNNLGLHDGSKVCQLFLVISRKTYNDHLRDPPKVQSVHISQSHSLRIHGRGQ</sequence>
<evidence type="ECO:0000313" key="2">
    <source>
        <dbReference type="EMBL" id="THU52454.1"/>
    </source>
</evidence>
<dbReference type="EMBL" id="PYDT01000008">
    <property type="protein sequence ID" value="THU52454.1"/>
    <property type="molecule type" value="Genomic_DNA"/>
</dbReference>
<organism evidence="2 3">
    <name type="scientific">Musa balbisiana</name>
    <name type="common">Banana</name>
    <dbReference type="NCBI Taxonomy" id="52838"/>
    <lineage>
        <taxon>Eukaryota</taxon>
        <taxon>Viridiplantae</taxon>
        <taxon>Streptophyta</taxon>
        <taxon>Embryophyta</taxon>
        <taxon>Tracheophyta</taxon>
        <taxon>Spermatophyta</taxon>
        <taxon>Magnoliopsida</taxon>
        <taxon>Liliopsida</taxon>
        <taxon>Zingiberales</taxon>
        <taxon>Musaceae</taxon>
        <taxon>Musa</taxon>
    </lineage>
</organism>
<evidence type="ECO:0000256" key="1">
    <source>
        <dbReference type="SAM" id="MobiDB-lite"/>
    </source>
</evidence>
<proteinExistence type="predicted"/>
<dbReference type="Proteomes" id="UP000317650">
    <property type="component" value="Chromosome 10"/>
</dbReference>
<comment type="caution">
    <text evidence="2">The sequence shown here is derived from an EMBL/GenBank/DDBJ whole genome shotgun (WGS) entry which is preliminary data.</text>
</comment>
<protein>
    <submittedName>
        <fullName evidence="2">Uncharacterized protein</fullName>
    </submittedName>
</protein>
<feature type="region of interest" description="Disordered" evidence="1">
    <location>
        <begin position="72"/>
        <end position="96"/>
    </location>
</feature>
<reference evidence="2 3" key="1">
    <citation type="journal article" date="2019" name="Nat. Plants">
        <title>Genome sequencing of Musa balbisiana reveals subgenome evolution and function divergence in polyploid bananas.</title>
        <authorList>
            <person name="Yao X."/>
        </authorList>
    </citation>
    <scope>NUCLEOTIDE SEQUENCE [LARGE SCALE GENOMIC DNA]</scope>
    <source>
        <strain evidence="3">cv. DH-PKW</strain>
        <tissue evidence="2">Leaves</tissue>
    </source>
</reference>
<evidence type="ECO:0000313" key="3">
    <source>
        <dbReference type="Proteomes" id="UP000317650"/>
    </source>
</evidence>
<name>A0A4S8IVW3_MUSBA</name>
<accession>A0A4S8IVW3</accession>
<keyword evidence="3" id="KW-1185">Reference proteome</keyword>
<gene>
    <name evidence="2" type="ORF">C4D60_Mb10t04150</name>
</gene>
<dbReference type="AlphaFoldDB" id="A0A4S8IVW3"/>